<dbReference type="GO" id="GO:0005524">
    <property type="term" value="F:ATP binding"/>
    <property type="evidence" value="ECO:0007669"/>
    <property type="project" value="UniProtKB-KW"/>
</dbReference>
<dbReference type="PROSITE" id="PS00674">
    <property type="entry name" value="AAA"/>
    <property type="match status" value="1"/>
</dbReference>
<dbReference type="GO" id="GO:0006508">
    <property type="term" value="P:proteolysis"/>
    <property type="evidence" value="ECO:0007669"/>
    <property type="project" value="InterPro"/>
</dbReference>
<protein>
    <submittedName>
        <fullName evidence="3">Peptidase M41-like protein</fullName>
    </submittedName>
</protein>
<reference evidence="3 4" key="1">
    <citation type="submission" date="2018-11" db="EMBL/GenBank/DDBJ databases">
        <title>Genomic Encyclopedia of Type Strains, Phase IV (KMG-IV): sequencing the most valuable type-strain genomes for metagenomic binning, comparative biology and taxonomic classification.</title>
        <authorList>
            <person name="Goeker M."/>
        </authorList>
    </citation>
    <scope>NUCLEOTIDE SEQUENCE [LARGE SCALE GENOMIC DNA]</scope>
    <source>
        <strain evidence="3 4">DSM 104731</strain>
    </source>
</reference>
<dbReference type="InterPro" id="IPR003960">
    <property type="entry name" value="ATPase_AAA_CS"/>
</dbReference>
<comment type="caution">
    <text evidence="3">The sequence shown here is derived from an EMBL/GenBank/DDBJ whole genome shotgun (WGS) entry which is preliminary data.</text>
</comment>
<sequence length="701" mass="75148">MTPLELKIDFDDIDVEEAAEPTAPALNELHRALNEPYSFTPAASAMAPVEIKAAISAGRDPLAEAKDQSPDKTNFLTRPPMPSMIMAARFAALLSSEETQRELTAPRSFTMLTIADNDEREAVWKEIDNVLRRLADLCDEADDTWRGFATLSRHVAPDGKFKTSEQETFDASIATAVRKGCKLLAFVPDTTSMSDVTRALCQRTVPLPALSGQMIIEIMRTTHSATGELSEDALIGILPNDSEIAALPLAAIESAFFEDTTLKVAKALAAAATRFRTVTPAATTLSDISLNEATRAPIDRLVADITSWKAGQVQWSEVSSSVLFHGPPGNGKTLLASALAGSLGVPLIATSYSDCQRHGHQGDMLKALSVKVNAAINAAPAVFFLDELDSFTHRNRPSRGSDYIVGIVNGLLEYLSRLNDTPGVVVLGATNFPDMIDPAVLRPGRFDLKLEIANPDMASVLKILNLALGNDAKDMSLSPIADQLLGASGAQVTAVVREARGLARADKIPLSQSHLEAAASRIYPALDANILWRIAVHEAGHLVVAHTLNLPPAERATITNTGGFVDIPSSMLESSQTATNRICALLGGRAAEQAIFGEALNGAGLGDHSDLELATKLAAQMAYEWGFGDQLVFTPTPAHIKDRTNHLDKILKDAERNAIQILTTRKDLISSIAVALCKERELSGEQIRRLLPTDGVPSDTV</sequence>
<keyword evidence="1" id="KW-0067">ATP-binding</keyword>
<keyword evidence="4" id="KW-1185">Reference proteome</keyword>
<dbReference type="GO" id="GO:0016887">
    <property type="term" value="F:ATP hydrolysis activity"/>
    <property type="evidence" value="ECO:0007669"/>
    <property type="project" value="InterPro"/>
</dbReference>
<dbReference type="InterPro" id="IPR037219">
    <property type="entry name" value="Peptidase_M41-like"/>
</dbReference>
<dbReference type="GO" id="GO:0030163">
    <property type="term" value="P:protein catabolic process"/>
    <property type="evidence" value="ECO:0007669"/>
    <property type="project" value="TreeGrafter"/>
</dbReference>
<dbReference type="SUPFAM" id="SSF140990">
    <property type="entry name" value="FtsH protease domain-like"/>
    <property type="match status" value="1"/>
</dbReference>
<dbReference type="GO" id="GO:0004176">
    <property type="term" value="F:ATP-dependent peptidase activity"/>
    <property type="evidence" value="ECO:0007669"/>
    <property type="project" value="InterPro"/>
</dbReference>
<feature type="domain" description="AAA+ ATPase" evidence="2">
    <location>
        <begin position="318"/>
        <end position="456"/>
    </location>
</feature>
<dbReference type="GO" id="GO:0004222">
    <property type="term" value="F:metalloendopeptidase activity"/>
    <property type="evidence" value="ECO:0007669"/>
    <property type="project" value="InterPro"/>
</dbReference>
<dbReference type="Gene3D" id="1.10.8.60">
    <property type="match status" value="1"/>
</dbReference>
<comment type="similarity">
    <text evidence="1">Belongs to the AAA ATPase family.</text>
</comment>
<dbReference type="Gene3D" id="3.40.50.300">
    <property type="entry name" value="P-loop containing nucleotide triphosphate hydrolases"/>
    <property type="match status" value="1"/>
</dbReference>
<dbReference type="GO" id="GO:0005886">
    <property type="term" value="C:plasma membrane"/>
    <property type="evidence" value="ECO:0007669"/>
    <property type="project" value="TreeGrafter"/>
</dbReference>
<dbReference type="Pfam" id="PF00004">
    <property type="entry name" value="AAA"/>
    <property type="match status" value="1"/>
</dbReference>
<dbReference type="Gene3D" id="1.20.58.760">
    <property type="entry name" value="Peptidase M41"/>
    <property type="match status" value="1"/>
</dbReference>
<dbReference type="RefSeq" id="WP_170162696.1">
    <property type="nucleotide sequence ID" value="NZ_RKQK01000001.1"/>
</dbReference>
<dbReference type="Pfam" id="PF01434">
    <property type="entry name" value="Peptidase_M41"/>
    <property type="match status" value="1"/>
</dbReference>
<evidence type="ECO:0000259" key="2">
    <source>
        <dbReference type="SMART" id="SM00382"/>
    </source>
</evidence>
<dbReference type="AlphaFoldDB" id="A0A3N4VGX4"/>
<dbReference type="InterPro" id="IPR003593">
    <property type="entry name" value="AAA+_ATPase"/>
</dbReference>
<evidence type="ECO:0000313" key="3">
    <source>
        <dbReference type="EMBL" id="RPE72194.1"/>
    </source>
</evidence>
<dbReference type="InterPro" id="IPR000642">
    <property type="entry name" value="Peptidase_M41"/>
</dbReference>
<keyword evidence="1" id="KW-0547">Nucleotide-binding</keyword>
<dbReference type="SUPFAM" id="SSF52540">
    <property type="entry name" value="P-loop containing nucleoside triphosphate hydrolases"/>
    <property type="match status" value="1"/>
</dbReference>
<dbReference type="PANTHER" id="PTHR23076:SF97">
    <property type="entry name" value="ATP-DEPENDENT ZINC METALLOPROTEASE YME1L1"/>
    <property type="match status" value="1"/>
</dbReference>
<dbReference type="InterPro" id="IPR027417">
    <property type="entry name" value="P-loop_NTPase"/>
</dbReference>
<proteinExistence type="inferred from homology"/>
<dbReference type="SMART" id="SM00382">
    <property type="entry name" value="AAA"/>
    <property type="match status" value="1"/>
</dbReference>
<gene>
    <name evidence="3" type="ORF">EDD53_1343</name>
</gene>
<dbReference type="CDD" id="cd19481">
    <property type="entry name" value="RecA-like_protease"/>
    <property type="match status" value="1"/>
</dbReference>
<dbReference type="InterPro" id="IPR003959">
    <property type="entry name" value="ATPase_AAA_core"/>
</dbReference>
<evidence type="ECO:0000256" key="1">
    <source>
        <dbReference type="RuleBase" id="RU003651"/>
    </source>
</evidence>
<dbReference type="PANTHER" id="PTHR23076">
    <property type="entry name" value="METALLOPROTEASE M41 FTSH"/>
    <property type="match status" value="1"/>
</dbReference>
<organism evidence="3 4">
    <name type="scientific">Pacificibacter maritimus</name>
    <dbReference type="NCBI Taxonomy" id="762213"/>
    <lineage>
        <taxon>Bacteria</taxon>
        <taxon>Pseudomonadati</taxon>
        <taxon>Pseudomonadota</taxon>
        <taxon>Alphaproteobacteria</taxon>
        <taxon>Rhodobacterales</taxon>
        <taxon>Roseobacteraceae</taxon>
        <taxon>Pacificibacter</taxon>
    </lineage>
</organism>
<name>A0A3N4VGX4_9RHOB</name>
<evidence type="ECO:0000313" key="4">
    <source>
        <dbReference type="Proteomes" id="UP000269689"/>
    </source>
</evidence>
<dbReference type="EMBL" id="RKQK01000001">
    <property type="protein sequence ID" value="RPE72194.1"/>
    <property type="molecule type" value="Genomic_DNA"/>
</dbReference>
<accession>A0A3N4VGX4</accession>
<dbReference type="Proteomes" id="UP000269689">
    <property type="component" value="Unassembled WGS sequence"/>
</dbReference>